<keyword evidence="6" id="KW-0460">Magnesium</keyword>
<evidence type="ECO:0008006" key="10">
    <source>
        <dbReference type="Google" id="ProtNLM"/>
    </source>
</evidence>
<dbReference type="InterPro" id="IPR011025">
    <property type="entry name" value="GproteinA_insert"/>
</dbReference>
<keyword evidence="9" id="KW-1185">Reference proteome</keyword>
<evidence type="ECO:0000256" key="5">
    <source>
        <dbReference type="PIRSR" id="PIRSR601019-1"/>
    </source>
</evidence>
<organism evidence="8 9">
    <name type="scientific">Vigna mungo</name>
    <name type="common">Black gram</name>
    <name type="synonym">Phaseolus mungo</name>
    <dbReference type="NCBI Taxonomy" id="3915"/>
    <lineage>
        <taxon>Eukaryota</taxon>
        <taxon>Viridiplantae</taxon>
        <taxon>Streptophyta</taxon>
        <taxon>Embryophyta</taxon>
        <taxon>Tracheophyta</taxon>
        <taxon>Spermatophyta</taxon>
        <taxon>Magnoliopsida</taxon>
        <taxon>eudicotyledons</taxon>
        <taxon>Gunneridae</taxon>
        <taxon>Pentapetalae</taxon>
        <taxon>rosids</taxon>
        <taxon>fabids</taxon>
        <taxon>Fabales</taxon>
        <taxon>Fabaceae</taxon>
        <taxon>Papilionoideae</taxon>
        <taxon>50 kb inversion clade</taxon>
        <taxon>NPAAA clade</taxon>
        <taxon>indigoferoid/millettioid clade</taxon>
        <taxon>Phaseoleae</taxon>
        <taxon>Vigna</taxon>
    </lineage>
</organism>
<proteinExistence type="predicted"/>
<evidence type="ECO:0000256" key="1">
    <source>
        <dbReference type="ARBA" id="ARBA00022723"/>
    </source>
</evidence>
<dbReference type="EMBL" id="CP144694">
    <property type="protein sequence ID" value="WVZ03016.1"/>
    <property type="molecule type" value="Genomic_DNA"/>
</dbReference>
<dbReference type="Proteomes" id="UP001374535">
    <property type="component" value="Chromosome 7"/>
</dbReference>
<dbReference type="PROSITE" id="PS51882">
    <property type="entry name" value="G_ALPHA"/>
    <property type="match status" value="1"/>
</dbReference>
<evidence type="ECO:0000256" key="7">
    <source>
        <dbReference type="SAM" id="MobiDB-lite"/>
    </source>
</evidence>
<feature type="region of interest" description="Disordered" evidence="7">
    <location>
        <begin position="80"/>
        <end position="152"/>
    </location>
</feature>
<dbReference type="PANTHER" id="PTHR36486:SF4">
    <property type="entry name" value="PH DOMAIN-CONTAINING PROTEIN"/>
    <property type="match status" value="1"/>
</dbReference>
<dbReference type="GO" id="GO:0046872">
    <property type="term" value="F:metal ion binding"/>
    <property type="evidence" value="ECO:0007669"/>
    <property type="project" value="UniProtKB-KW"/>
</dbReference>
<dbReference type="GO" id="GO:0007186">
    <property type="term" value="P:G protein-coupled receptor signaling pathway"/>
    <property type="evidence" value="ECO:0007669"/>
    <property type="project" value="InterPro"/>
</dbReference>
<dbReference type="PANTHER" id="PTHR36486">
    <property type="entry name" value="OS01G0977800 PROTEIN"/>
    <property type="match status" value="1"/>
</dbReference>
<reference evidence="8 9" key="1">
    <citation type="journal article" date="2023" name="Life. Sci Alliance">
        <title>Evolutionary insights into 3D genome organization and epigenetic landscape of Vigna mungo.</title>
        <authorList>
            <person name="Junaid A."/>
            <person name="Singh B."/>
            <person name="Bhatia S."/>
        </authorList>
    </citation>
    <scope>NUCLEOTIDE SEQUENCE [LARGE SCALE GENOMIC DNA]</scope>
    <source>
        <strain evidence="8">Urdbean</strain>
    </source>
</reference>
<dbReference type="Pfam" id="PF00503">
    <property type="entry name" value="G-alpha"/>
    <property type="match status" value="1"/>
</dbReference>
<feature type="binding site" evidence="6">
    <location>
        <position position="602"/>
    </location>
    <ligand>
        <name>Mg(2+)</name>
        <dbReference type="ChEBI" id="CHEBI:18420"/>
    </ligand>
</feature>
<dbReference type="InterPro" id="IPR027417">
    <property type="entry name" value="P-loop_NTPase"/>
</dbReference>
<dbReference type="SUPFAM" id="SSF47895">
    <property type="entry name" value="Transducin (alpha subunit), insertion domain"/>
    <property type="match status" value="1"/>
</dbReference>
<keyword evidence="3 5" id="KW-0342">GTP-binding</keyword>
<evidence type="ECO:0000313" key="9">
    <source>
        <dbReference type="Proteomes" id="UP001374535"/>
    </source>
</evidence>
<accession>A0AAQ3RSW6</accession>
<dbReference type="InterPro" id="IPR053057">
    <property type="entry name" value="XLG_GTP-binding"/>
</dbReference>
<dbReference type="Gene3D" id="1.10.400.10">
    <property type="entry name" value="GI Alpha 1, domain 2-like"/>
    <property type="match status" value="1"/>
</dbReference>
<keyword evidence="1 6" id="KW-0479">Metal-binding</keyword>
<dbReference type="FunFam" id="1.10.400.10:FF:000013">
    <property type="entry name" value="Extra-large guanine nucleotide-binding protein 2"/>
    <property type="match status" value="1"/>
</dbReference>
<evidence type="ECO:0000313" key="8">
    <source>
        <dbReference type="EMBL" id="WVZ03016.1"/>
    </source>
</evidence>
<dbReference type="GO" id="GO:0003924">
    <property type="term" value="F:GTPase activity"/>
    <property type="evidence" value="ECO:0007669"/>
    <property type="project" value="InterPro"/>
</dbReference>
<feature type="region of interest" description="Disordered" evidence="7">
    <location>
        <begin position="820"/>
        <end position="839"/>
    </location>
</feature>
<dbReference type="AlphaFoldDB" id="A0AAQ3RSW6"/>
<sequence length="839" mass="95066">MASLLKNLRPGVPSVHDAGGDFSYEYSFAEEYKGPPLGYSVPEVLPFNLDQVPFAPVAHSPPNNLSLPVIQPFRKTNAELASTTASVSSDPLSREQEDHDDDDPLNPKHVKRPSVVTFRHPETNEIVEDEEIVEPASGESSSNNSKRVRPHAERVGKKGSCYRCLKGSRLTEREVCIVCSAKFCRNCVLRVMGSMPEGRKCVTCIGHRIDENKRGRLGKPSRMLKYLLSKGEVKQIMKDEMFCETNQIPAEDVIVNGEPLDWDQLTLLLTCSNPPKGLKPGFYWYDKASGFWGKEGQRPCQIISPQLEVGGHLQRNASNGKTEVTINGREITKEELWILKWARVPCDGTTDFWVSHDGSYMEVGQKNVKGHIWEKSTVKFASLILSLPVPSSSLTPAGEGESGISKHNIEQKMLHKYLLVGSDNSGTCTIYKQTEPFILQARLLYNVPFSGTELHNIKLVIQRNLYRYLGIILEAREIFEESLYKKSNEQHVGESTSSGTTGEIIDTTTYSISPRLRAFSDWLLQYMMSGNLDEIFPAAAREYAPLVEELWRDAAIQATHNRRNEIKNLPKTAGYFLERAVEISRIDYEPLDMDILYAEGMTLSNGLSSMEFSFPVSAHEDSLDPVYRHDPLLRYQLIRVHPKGLGEKCKLLDMFEDTDVVLFSVALTDYDEYTVDSKGAVTNKILAAKHIFENIITHRVFSNTKFLLILTKFDLFEEKIEQVPLTQCEWFLDFDPVISHNHKTASISKRSNHPPLAQRAFQYIGMKFKSWFNSLTGRKLFVSLVTGLEPSTVDEALRYAREVMVWQKWDPSLRNEKSEITSTTFEASSEEKYNNYNQP</sequence>
<dbReference type="GO" id="GO:0031683">
    <property type="term" value="F:G-protein beta/gamma-subunit complex binding"/>
    <property type="evidence" value="ECO:0007669"/>
    <property type="project" value="InterPro"/>
</dbReference>
<gene>
    <name evidence="8" type="ORF">V8G54_023822</name>
</gene>
<keyword evidence="2 5" id="KW-0547">Nucleotide-binding</keyword>
<evidence type="ECO:0000256" key="3">
    <source>
        <dbReference type="ARBA" id="ARBA00023134"/>
    </source>
</evidence>
<evidence type="ECO:0000256" key="6">
    <source>
        <dbReference type="PIRSR" id="PIRSR601019-2"/>
    </source>
</evidence>
<dbReference type="GO" id="GO:0005525">
    <property type="term" value="F:GTP binding"/>
    <property type="evidence" value="ECO:0007669"/>
    <property type="project" value="UniProtKB-KW"/>
</dbReference>
<dbReference type="SMART" id="SM00275">
    <property type="entry name" value="G_alpha"/>
    <property type="match status" value="1"/>
</dbReference>
<dbReference type="Gene3D" id="3.40.50.300">
    <property type="entry name" value="P-loop containing nucleotide triphosphate hydrolases"/>
    <property type="match status" value="1"/>
</dbReference>
<protein>
    <recommendedName>
        <fullName evidence="10">Extra-large guanine nucleotide-binding protein 1</fullName>
    </recommendedName>
</protein>
<dbReference type="FunFam" id="3.40.50.300:FF:000692">
    <property type="entry name" value="Guanine nucleotide-binding protein subunit alpha"/>
    <property type="match status" value="1"/>
</dbReference>
<evidence type="ECO:0000256" key="2">
    <source>
        <dbReference type="ARBA" id="ARBA00022741"/>
    </source>
</evidence>
<dbReference type="SUPFAM" id="SSF52540">
    <property type="entry name" value="P-loop containing nucleoside triphosphate hydrolases"/>
    <property type="match status" value="1"/>
</dbReference>
<keyword evidence="4" id="KW-0807">Transducer</keyword>
<feature type="binding site" evidence="5">
    <location>
        <begin position="596"/>
        <end position="602"/>
    </location>
    <ligand>
        <name>GTP</name>
        <dbReference type="ChEBI" id="CHEBI:37565"/>
    </ligand>
</feature>
<dbReference type="InterPro" id="IPR001019">
    <property type="entry name" value="Gprotein_alpha_su"/>
</dbReference>
<feature type="compositionally biased region" description="Polar residues" evidence="7">
    <location>
        <begin position="80"/>
        <end position="91"/>
    </location>
</feature>
<name>A0AAQ3RSW6_VIGMU</name>
<evidence type="ECO:0000256" key="4">
    <source>
        <dbReference type="ARBA" id="ARBA00023224"/>
    </source>
</evidence>